<evidence type="ECO:0000313" key="1">
    <source>
        <dbReference type="EMBL" id="KAF5364568.1"/>
    </source>
</evidence>
<accession>A0A8H5LPE6</accession>
<dbReference type="AlphaFoldDB" id="A0A8H5LPE6"/>
<gene>
    <name evidence="1" type="ORF">D9758_005508</name>
</gene>
<dbReference type="Proteomes" id="UP000559256">
    <property type="component" value="Unassembled WGS sequence"/>
</dbReference>
<sequence>MSKKAAQLYNLDFETCDTYAAAGMAIHEMDFECEGSILQGFMPSSLCLVRLNLANLDYSMTAIRRLVSSLLPGHELVSMNFLHQLSQVNHTQQRELQLEEDTLVDISRHAVDRWVFKGLQASRCKTGY</sequence>
<proteinExistence type="predicted"/>
<name>A0A8H5LPE6_9AGAR</name>
<organism evidence="1 2">
    <name type="scientific">Tetrapyrgos nigripes</name>
    <dbReference type="NCBI Taxonomy" id="182062"/>
    <lineage>
        <taxon>Eukaryota</taxon>
        <taxon>Fungi</taxon>
        <taxon>Dikarya</taxon>
        <taxon>Basidiomycota</taxon>
        <taxon>Agaricomycotina</taxon>
        <taxon>Agaricomycetes</taxon>
        <taxon>Agaricomycetidae</taxon>
        <taxon>Agaricales</taxon>
        <taxon>Marasmiineae</taxon>
        <taxon>Marasmiaceae</taxon>
        <taxon>Tetrapyrgos</taxon>
    </lineage>
</organism>
<protein>
    <submittedName>
        <fullName evidence="1">Uncharacterized protein</fullName>
    </submittedName>
</protein>
<evidence type="ECO:0000313" key="2">
    <source>
        <dbReference type="Proteomes" id="UP000559256"/>
    </source>
</evidence>
<dbReference type="EMBL" id="JAACJM010000032">
    <property type="protein sequence ID" value="KAF5364568.1"/>
    <property type="molecule type" value="Genomic_DNA"/>
</dbReference>
<reference evidence="1 2" key="1">
    <citation type="journal article" date="2020" name="ISME J.">
        <title>Uncovering the hidden diversity of litter-decomposition mechanisms in mushroom-forming fungi.</title>
        <authorList>
            <person name="Floudas D."/>
            <person name="Bentzer J."/>
            <person name="Ahren D."/>
            <person name="Johansson T."/>
            <person name="Persson P."/>
            <person name="Tunlid A."/>
        </authorList>
    </citation>
    <scope>NUCLEOTIDE SEQUENCE [LARGE SCALE GENOMIC DNA]</scope>
    <source>
        <strain evidence="1 2">CBS 291.85</strain>
    </source>
</reference>
<comment type="caution">
    <text evidence="1">The sequence shown here is derived from an EMBL/GenBank/DDBJ whole genome shotgun (WGS) entry which is preliminary data.</text>
</comment>
<keyword evidence="2" id="KW-1185">Reference proteome</keyword>